<evidence type="ECO:0000313" key="2">
    <source>
        <dbReference type="Proteomes" id="UP000012313"/>
    </source>
</evidence>
<dbReference type="RefSeq" id="WP_002993744.1">
    <property type="nucleotide sequence ID" value="NZ_AOHC02000007.1"/>
</dbReference>
<dbReference type="PANTHER" id="PTHR43428">
    <property type="entry name" value="ARSENATE REDUCTASE"/>
    <property type="match status" value="1"/>
</dbReference>
<keyword evidence="2" id="KW-1185">Reference proteome</keyword>
<reference evidence="1" key="1">
    <citation type="submission" date="2013-03" db="EMBL/GenBank/DDBJ databases">
        <authorList>
            <person name="Harkins D.M."/>
            <person name="Durkin A.S."/>
            <person name="Brinkac L.M."/>
            <person name="Haft D.H."/>
            <person name="Selengut J.D."/>
            <person name="Sanka R."/>
            <person name="DePew J."/>
            <person name="Purushe J."/>
            <person name="Hartskeerl R.A."/>
            <person name="Ahmed A."/>
            <person name="van der Linden H."/>
            <person name="Goris M.G.A."/>
            <person name="Vinetz J.M."/>
            <person name="Sutton G.G."/>
            <person name="Nierman W.C."/>
            <person name="Fouts D.E."/>
        </authorList>
    </citation>
    <scope>NUCLEOTIDE SEQUENCE [LARGE SCALE GENOMIC DNA]</scope>
    <source>
        <strain evidence="1">ICFT</strain>
    </source>
</reference>
<evidence type="ECO:0000313" key="1">
    <source>
        <dbReference type="EMBL" id="EMY79696.1"/>
    </source>
</evidence>
<proteinExistence type="predicted"/>
<dbReference type="Gene3D" id="3.40.50.2300">
    <property type="match status" value="1"/>
</dbReference>
<protein>
    <submittedName>
        <fullName evidence="1">Low molecular weight phosphotyrosine protein phosphatase domain protein</fullName>
    </submittedName>
</protein>
<dbReference type="InterPro" id="IPR036196">
    <property type="entry name" value="Ptyr_pPase_sf"/>
</dbReference>
<dbReference type="OrthoDB" id="9784339at2"/>
<dbReference type="PANTHER" id="PTHR43428:SF1">
    <property type="entry name" value="ARSENATE REDUCTASE"/>
    <property type="match status" value="1"/>
</dbReference>
<dbReference type="EMBL" id="AOHC02000007">
    <property type="protein sequence ID" value="EMY79696.1"/>
    <property type="molecule type" value="Genomic_DNA"/>
</dbReference>
<comment type="caution">
    <text evidence="1">The sequence shown here is derived from an EMBL/GenBank/DDBJ whole genome shotgun (WGS) entry which is preliminary data.</text>
</comment>
<dbReference type="Proteomes" id="UP000012313">
    <property type="component" value="Unassembled WGS sequence"/>
</dbReference>
<accession>N1WHE7</accession>
<dbReference type="SUPFAM" id="SSF52788">
    <property type="entry name" value="Phosphotyrosine protein phosphatases I"/>
    <property type="match status" value="1"/>
</dbReference>
<name>N1WHE7_9LEPT</name>
<sequence length="209" mass="23736">MSDLYDPLKSFLKNRTCEFSRIDDLRKQTLIEFSKTIQNSFSKNDFSKLIFVCTHNSRRSQIAQMLALASADFLELPGIEAYSGGTETTEFYIRSVQALINVGFKIDKETHNAQNPKYAVAFKAKQQPVIAFSKLYSDPINPKEKFIAVMVCSSADEACPFVPGAETRISLPYADPKAYDHAEEVSEKYLETCEMIAREILFVFQNLKK</sequence>
<dbReference type="STRING" id="1218598.LEP1GSC060_0061"/>
<gene>
    <name evidence="1" type="ORF">LEP1GSC060_0061</name>
</gene>
<organism evidence="1 2">
    <name type="scientific">Leptospira weilii serovar Ranarum str. ICFT</name>
    <dbReference type="NCBI Taxonomy" id="1218598"/>
    <lineage>
        <taxon>Bacteria</taxon>
        <taxon>Pseudomonadati</taxon>
        <taxon>Spirochaetota</taxon>
        <taxon>Spirochaetia</taxon>
        <taxon>Leptospirales</taxon>
        <taxon>Leptospiraceae</taxon>
        <taxon>Leptospira</taxon>
    </lineage>
</organism>
<dbReference type="AlphaFoldDB" id="N1WHE7"/>